<dbReference type="SUPFAM" id="SSF48557">
    <property type="entry name" value="L-aspartase-like"/>
    <property type="match status" value="1"/>
</dbReference>
<dbReference type="PRINTS" id="PR00149">
    <property type="entry name" value="FUMRATELYASE"/>
</dbReference>
<dbReference type="Gene3D" id="1.20.200.10">
    <property type="entry name" value="Fumarase/aspartase (Central domain)"/>
    <property type="match status" value="1"/>
</dbReference>
<gene>
    <name evidence="4" type="ORF">O3I_016780</name>
</gene>
<proteinExistence type="inferred from homology"/>
<reference evidence="4 5" key="1">
    <citation type="journal article" date="2012" name="J. Bacteriol.">
        <title>Complete genome sequence of Nocardia brasiliensis HUJEG-1.</title>
        <authorList>
            <person name="Vera-Cabrera L."/>
            <person name="Ortiz-Lopez R."/>
            <person name="Elizondo-Gonzalez R."/>
            <person name="Perez-Maya A.A."/>
            <person name="Ocampo-Candiani J."/>
        </authorList>
    </citation>
    <scope>NUCLEOTIDE SEQUENCE [LARGE SCALE GENOMIC DNA]</scope>
    <source>
        <strain evidence="5">ATCC 700358</strain>
    </source>
</reference>
<sequence>MPDTAAAAALRIAIVGVGPRGLSVFERICANAGDDTHPAGVQVYLIDSTRVGTGAVWRTDQSPHLLMNTVAAQVTIFTDDTVEMDGPVEEGPSLYEWASFLTKLGNFAELPDPMYAEARALGPDTYPTRALYGHYLRWAYEHIRDLHANSVRANEITATVLDVHDQPSGLQEVELSTGARVADLDVVVLTQGHLALIGADSDARSPAREARRLGLTYVAPANAADVDTAEIPAGEPVLLRGLGLTFFDYLALFTVGRGGSFGQVDGTLEYLPSGAEPVIIAGSRRGVPHRARGANQKGVEGRHEPVLLDLSRIDELRKRAQRFGDVSFRHDVWPLVAREVESVYYAALIAERVSPRELRRFRARYLHAATEPAAAALLDGLEIGLAQRWDWAAVADPTRGRRFGSPGEFRHWLIDHLDRDVRDALQGNVSGPVPAALDVLRDIRNEVRLVVDHGGIAGGSYRDDLDRWYTPLNAFLSIGPPASRIAELAALIRADVVRIVGPGTRVRIDERSRRFVADSPRVASSRTTAGRLIDARLPDPDLRSTADPLLRNLLARGEVRSYALCDPDGGRYRTGGLEVAAASHAVRSAAGHAHPRRYALGVPTESVRWVTAAGPRPQVNSVTLSDADRIARAALGLDGRTRHYRSVERTCTTLHDNGLLAPVRAGVPMRRLVSDDAWIAAMVDVELALVRAQARLGIVPASAAQGIARAVRTYRFDADALAQAARGAANPVVAFVAELHRVVAAVDPAAADYVHRGSTSQDILDTATMLIAARAVAAIIDDLDGTIDALARLARAHRDTPIAGRTLGMHAVPTTFGAKVAAWMQGLLDARDRLNQVATGLPVQLGGAAGTYASYVECARISDSDLAVAAPGEIYERLTTEFATELALTAAPVPWHTVRTPIADLAMALAVTSGALGKFAVDVITQSRTEIAEVLEPAAAGRGESSAMPQKRNPVLATLIRSAAVQVPAFASVLLGAMLAEDERPAGAWHAEWQPLRECLLLVGGSAHTAVELAEGLTADAARMQSNLAATRGQVLSERLAIRLAPLLGKAAAKKALQAAAFEAQHSGRSLSDVLAEDPAVRIHLSEHEITELLRPETYLGAAAAFVDRVLNRL</sequence>
<dbReference type="Gene3D" id="1.10.40.30">
    <property type="entry name" value="Fumarase/aspartase (C-terminal domain)"/>
    <property type="match status" value="1"/>
</dbReference>
<dbReference type="Pfam" id="PF10397">
    <property type="entry name" value="ADSL_C"/>
    <property type="match status" value="1"/>
</dbReference>
<name>K0EUY7_NOCB7</name>
<dbReference type="SMART" id="SM00998">
    <property type="entry name" value="ADSL_C"/>
    <property type="match status" value="1"/>
</dbReference>
<evidence type="ECO:0000313" key="4">
    <source>
        <dbReference type="EMBL" id="AFU01317.1"/>
    </source>
</evidence>
<evidence type="ECO:0000259" key="3">
    <source>
        <dbReference type="SMART" id="SM00998"/>
    </source>
</evidence>
<protein>
    <recommendedName>
        <fullName evidence="3">Adenylosuccinate lyase C-terminal domain-containing protein</fullName>
    </recommendedName>
</protein>
<evidence type="ECO:0000313" key="5">
    <source>
        <dbReference type="Proteomes" id="UP000006304"/>
    </source>
</evidence>
<keyword evidence="5" id="KW-1185">Reference proteome</keyword>
<evidence type="ECO:0000256" key="2">
    <source>
        <dbReference type="ARBA" id="ARBA00034772"/>
    </source>
</evidence>
<dbReference type="Gene3D" id="1.10.275.10">
    <property type="entry name" value="Fumarase/aspartase (N-terminal domain)"/>
    <property type="match status" value="1"/>
</dbReference>
<dbReference type="eggNOG" id="COG0015">
    <property type="taxonomic scope" value="Bacteria"/>
</dbReference>
<organism evidence="4 5">
    <name type="scientific">Nocardia brasiliensis (strain ATCC 700358 / HUJEG-1)</name>
    <dbReference type="NCBI Taxonomy" id="1133849"/>
    <lineage>
        <taxon>Bacteria</taxon>
        <taxon>Bacillati</taxon>
        <taxon>Actinomycetota</taxon>
        <taxon>Actinomycetes</taxon>
        <taxon>Mycobacteriales</taxon>
        <taxon>Nocardiaceae</taxon>
        <taxon>Nocardia</taxon>
    </lineage>
</organism>
<dbReference type="eggNOG" id="COG4529">
    <property type="taxonomic scope" value="Bacteria"/>
</dbReference>
<dbReference type="STRING" id="1133849.O3I_016780"/>
<dbReference type="InterPro" id="IPR038732">
    <property type="entry name" value="HpyO/CreE_NAD-binding"/>
</dbReference>
<dbReference type="AlphaFoldDB" id="K0EUY7"/>
<dbReference type="GO" id="GO:0016829">
    <property type="term" value="F:lyase activity"/>
    <property type="evidence" value="ECO:0007669"/>
    <property type="project" value="UniProtKB-KW"/>
</dbReference>
<dbReference type="InterPro" id="IPR036188">
    <property type="entry name" value="FAD/NAD-bd_sf"/>
</dbReference>
<dbReference type="RefSeq" id="WP_014984172.1">
    <property type="nucleotide sequence ID" value="NC_018681.1"/>
</dbReference>
<dbReference type="HOGENOM" id="CLU_281291_0_0_11"/>
<dbReference type="InterPro" id="IPR024083">
    <property type="entry name" value="Fumarase/histidase_N"/>
</dbReference>
<dbReference type="Pfam" id="PF13454">
    <property type="entry name" value="NAD_binding_9"/>
    <property type="match status" value="1"/>
</dbReference>
<dbReference type="Proteomes" id="UP000006304">
    <property type="component" value="Chromosome"/>
</dbReference>
<evidence type="ECO:0000256" key="1">
    <source>
        <dbReference type="ARBA" id="ARBA00023239"/>
    </source>
</evidence>
<dbReference type="PANTHER" id="PTHR43172:SF2">
    <property type="entry name" value="ADENYLOSUCCINATE LYASE C-TERMINAL DOMAIN-CONTAINING PROTEIN"/>
    <property type="match status" value="1"/>
</dbReference>
<comment type="similarity">
    <text evidence="2">Belongs to the class-II fumarase/aspartase family.</text>
</comment>
<dbReference type="KEGG" id="nbr:O3I_016780"/>
<keyword evidence="1" id="KW-0456">Lyase</keyword>
<feature type="domain" description="Adenylosuccinate lyase C-terminal" evidence="3">
    <location>
        <begin position="1032"/>
        <end position="1111"/>
    </location>
</feature>
<dbReference type="InterPro" id="IPR022761">
    <property type="entry name" value="Fumarate_lyase_N"/>
</dbReference>
<dbReference type="PANTHER" id="PTHR43172">
    <property type="entry name" value="ADENYLOSUCCINATE LYASE"/>
    <property type="match status" value="1"/>
</dbReference>
<dbReference type="InterPro" id="IPR019468">
    <property type="entry name" value="AdenyloSucc_lyase_C"/>
</dbReference>
<dbReference type="Gene3D" id="3.50.50.60">
    <property type="entry name" value="FAD/NAD(P)-binding domain"/>
    <property type="match status" value="1"/>
</dbReference>
<dbReference type="CDD" id="cd01597">
    <property type="entry name" value="pCLME"/>
    <property type="match status" value="1"/>
</dbReference>
<accession>K0EUY7</accession>
<dbReference type="Pfam" id="PF00206">
    <property type="entry name" value="Lyase_1"/>
    <property type="match status" value="1"/>
</dbReference>
<dbReference type="InterPro" id="IPR008948">
    <property type="entry name" value="L-Aspartase-like"/>
</dbReference>
<dbReference type="InterPro" id="IPR000362">
    <property type="entry name" value="Fumarate_lyase_fam"/>
</dbReference>
<dbReference type="EMBL" id="CP003876">
    <property type="protein sequence ID" value="AFU01317.1"/>
    <property type="molecule type" value="Genomic_DNA"/>
</dbReference>